<comment type="subcellular location">
    <subcellularLocation>
        <location evidence="1 2 3">Nucleus</location>
    </subcellularLocation>
</comment>
<dbReference type="GO" id="GO:0003677">
    <property type="term" value="F:DNA binding"/>
    <property type="evidence" value="ECO:0007669"/>
    <property type="project" value="UniProtKB-UniRule"/>
</dbReference>
<feature type="region of interest" description="Disordered" evidence="4">
    <location>
        <begin position="1"/>
        <end position="21"/>
    </location>
</feature>
<evidence type="ECO:0000256" key="1">
    <source>
        <dbReference type="ARBA" id="ARBA00004123"/>
    </source>
</evidence>
<evidence type="ECO:0000256" key="5">
    <source>
        <dbReference type="SAM" id="Phobius"/>
    </source>
</evidence>
<dbReference type="AlphaFoldDB" id="A0A7J7CP66"/>
<dbReference type="SMART" id="SM00389">
    <property type="entry name" value="HOX"/>
    <property type="match status" value="1"/>
</dbReference>
<dbReference type="PANTHER" id="PTHR46777:SF5">
    <property type="entry name" value="WUSCHEL-RELATED HOMEOBOX 13"/>
    <property type="match status" value="1"/>
</dbReference>
<keyword evidence="2 3" id="KW-0371">Homeobox</keyword>
<reference evidence="7 8" key="1">
    <citation type="journal article" date="2020" name="Nat. Commun.">
        <title>Genome of Tripterygium wilfordii and identification of cytochrome P450 involved in triptolide biosynthesis.</title>
        <authorList>
            <person name="Tu L."/>
            <person name="Su P."/>
            <person name="Zhang Z."/>
            <person name="Gao L."/>
            <person name="Wang J."/>
            <person name="Hu T."/>
            <person name="Zhou J."/>
            <person name="Zhang Y."/>
            <person name="Zhao Y."/>
            <person name="Liu Y."/>
            <person name="Song Y."/>
            <person name="Tong Y."/>
            <person name="Lu Y."/>
            <person name="Yang J."/>
            <person name="Xu C."/>
            <person name="Jia M."/>
            <person name="Peters R.J."/>
            <person name="Huang L."/>
            <person name="Gao W."/>
        </authorList>
    </citation>
    <scope>NUCLEOTIDE SEQUENCE [LARGE SCALE GENOMIC DNA]</scope>
    <source>
        <strain evidence="8">cv. XIE 37</strain>
        <tissue evidence="7">Leaf</tissue>
    </source>
</reference>
<dbReference type="SUPFAM" id="SSF46689">
    <property type="entry name" value="Homeodomain-like"/>
    <property type="match status" value="1"/>
</dbReference>
<keyword evidence="2 3" id="KW-0238">DNA-binding</keyword>
<name>A0A7J7CP66_TRIWF</name>
<dbReference type="PANTHER" id="PTHR46777">
    <property type="entry name" value="WUSCHEL-RELATED HOMEOBOX 13"/>
    <property type="match status" value="1"/>
</dbReference>
<dbReference type="PROSITE" id="PS50071">
    <property type="entry name" value="HOMEOBOX_2"/>
    <property type="match status" value="1"/>
</dbReference>
<dbReference type="EMBL" id="JAAARO010000014">
    <property type="protein sequence ID" value="KAF5735883.1"/>
    <property type="molecule type" value="Genomic_DNA"/>
</dbReference>
<feature type="DNA-binding region" description="Homeobox" evidence="2">
    <location>
        <begin position="107"/>
        <end position="171"/>
    </location>
</feature>
<keyword evidence="8" id="KW-1185">Reference proteome</keyword>
<keyword evidence="5" id="KW-0812">Transmembrane</keyword>
<dbReference type="Pfam" id="PF00046">
    <property type="entry name" value="Homeodomain"/>
    <property type="match status" value="1"/>
</dbReference>
<keyword evidence="5" id="KW-0472">Membrane</keyword>
<keyword evidence="5" id="KW-1133">Transmembrane helix</keyword>
<feature type="transmembrane region" description="Helical" evidence="5">
    <location>
        <begin position="300"/>
        <end position="322"/>
    </location>
</feature>
<comment type="caution">
    <text evidence="7">The sequence shown here is derived from an EMBL/GenBank/DDBJ whole genome shotgun (WGS) entry which is preliminary data.</text>
</comment>
<accession>A0A7J7CP66</accession>
<dbReference type="Proteomes" id="UP000593562">
    <property type="component" value="Unassembled WGS sequence"/>
</dbReference>
<evidence type="ECO:0000313" key="8">
    <source>
        <dbReference type="Proteomes" id="UP000593562"/>
    </source>
</evidence>
<evidence type="ECO:0000256" key="3">
    <source>
        <dbReference type="RuleBase" id="RU000682"/>
    </source>
</evidence>
<evidence type="ECO:0000256" key="4">
    <source>
        <dbReference type="SAM" id="MobiDB-lite"/>
    </source>
</evidence>
<dbReference type="GO" id="GO:0003700">
    <property type="term" value="F:DNA-binding transcription factor activity"/>
    <property type="evidence" value="ECO:0007669"/>
    <property type="project" value="InterPro"/>
</dbReference>
<feature type="transmembrane region" description="Helical" evidence="5">
    <location>
        <begin position="328"/>
        <end position="346"/>
    </location>
</feature>
<evidence type="ECO:0000259" key="6">
    <source>
        <dbReference type="PROSITE" id="PS50071"/>
    </source>
</evidence>
<evidence type="ECO:0000313" key="7">
    <source>
        <dbReference type="EMBL" id="KAF5735883.1"/>
    </source>
</evidence>
<feature type="domain" description="Homeobox" evidence="6">
    <location>
        <begin position="105"/>
        <end position="170"/>
    </location>
</feature>
<gene>
    <name evidence="7" type="ORF">HS088_TW14G00012</name>
</gene>
<dbReference type="Pfam" id="PF10181">
    <property type="entry name" value="PIG-H"/>
    <property type="match status" value="1"/>
</dbReference>
<dbReference type="InterPro" id="IPR019328">
    <property type="entry name" value="PIGH-H_dom"/>
</dbReference>
<dbReference type="InParanoid" id="A0A7J7CP66"/>
<dbReference type="GO" id="GO:0005634">
    <property type="term" value="C:nucleus"/>
    <property type="evidence" value="ECO:0007669"/>
    <property type="project" value="UniProtKB-SubCell"/>
</dbReference>
<dbReference type="Gene3D" id="1.10.10.60">
    <property type="entry name" value="Homeodomain-like"/>
    <property type="match status" value="1"/>
</dbReference>
<protein>
    <submittedName>
        <fullName evidence="7">WUSCHEL-related homeobox 13</fullName>
    </submittedName>
</protein>
<organism evidence="7 8">
    <name type="scientific">Tripterygium wilfordii</name>
    <name type="common">Thunder God vine</name>
    <dbReference type="NCBI Taxonomy" id="458696"/>
    <lineage>
        <taxon>Eukaryota</taxon>
        <taxon>Viridiplantae</taxon>
        <taxon>Streptophyta</taxon>
        <taxon>Embryophyta</taxon>
        <taxon>Tracheophyta</taxon>
        <taxon>Spermatophyta</taxon>
        <taxon>Magnoliopsida</taxon>
        <taxon>eudicotyledons</taxon>
        <taxon>Gunneridae</taxon>
        <taxon>Pentapetalae</taxon>
        <taxon>rosids</taxon>
        <taxon>fabids</taxon>
        <taxon>Celastrales</taxon>
        <taxon>Celastraceae</taxon>
        <taxon>Tripterygium</taxon>
    </lineage>
</organism>
<dbReference type="InterPro" id="IPR044559">
    <property type="entry name" value="WOX13-like"/>
</dbReference>
<dbReference type="CDD" id="cd00086">
    <property type="entry name" value="homeodomain"/>
    <property type="match status" value="1"/>
</dbReference>
<proteinExistence type="predicted"/>
<feature type="region of interest" description="Disordered" evidence="4">
    <location>
        <begin position="168"/>
        <end position="194"/>
    </location>
</feature>
<dbReference type="InterPro" id="IPR009057">
    <property type="entry name" value="Homeodomain-like_sf"/>
</dbReference>
<evidence type="ECO:0000256" key="2">
    <source>
        <dbReference type="PROSITE-ProRule" id="PRU00108"/>
    </source>
</evidence>
<dbReference type="InterPro" id="IPR001356">
    <property type="entry name" value="HD"/>
</dbReference>
<keyword evidence="2 3" id="KW-0539">Nucleus</keyword>
<sequence length="491" mass="55518">MMDWDSNNQQQLPHHQNQENHRANVSVAVTGNTGGGGGGGGGVMYVKVMTDEQLETLRKQIAFYATICEQLVEMHKTLTAQQDLAGGRLGNLYCDSLMMASSGHKITARQRWTPTPVQLQILERIFDRGNGTPSKQKIKEITCELSQHGQISETNVYNWFQNRRARSKRKQLVGPSNNAESEVETEVDSQNDKKTKPEIFHSQQNQPLQAEDVCFHSPEMSSELHYFVFICTRGRHRQNGGRGAAALIVNSCCFGIFNVDVNVNVNMIVSRKYCYYQENRDAIDLHHVQVGRRTGVGAGLLLRLCPALLILLLLPHALNIFLLKDKSLSILFCSFLFTSFIVILLIRKPVKKESIVILPAFGVQLETHYLSGKAFRRFIPIEKILKPVLLECVTPMTCYWSLALILRGEEELMLVFKKMDNNVEGCDALLSGSEPCGKIHVLEEMEAQPTFPKAFKFNNSIRERWYGKFNLLQLAGCILENVEFFRHLTGV</sequence>